<comment type="caution">
    <text evidence="2">The sequence shown here is derived from an EMBL/GenBank/DDBJ whole genome shotgun (WGS) entry which is preliminary data.</text>
</comment>
<dbReference type="PANTHER" id="PTHR43685">
    <property type="entry name" value="GLYCOSYLTRANSFERASE"/>
    <property type="match status" value="1"/>
</dbReference>
<dbReference type="CDD" id="cd00761">
    <property type="entry name" value="Glyco_tranf_GTA_type"/>
    <property type="match status" value="1"/>
</dbReference>
<feature type="domain" description="Glycosyltransferase 2-like" evidence="1">
    <location>
        <begin position="4"/>
        <end position="122"/>
    </location>
</feature>
<dbReference type="AlphaFoldDB" id="A0A286U4B2"/>
<dbReference type="SUPFAM" id="SSF53448">
    <property type="entry name" value="Nucleotide-diphospho-sugar transferases"/>
    <property type="match status" value="1"/>
</dbReference>
<gene>
    <name evidence="2" type="ORF">SCALIN_C45_0137</name>
</gene>
<dbReference type="InterPro" id="IPR001173">
    <property type="entry name" value="Glyco_trans_2-like"/>
</dbReference>
<dbReference type="Pfam" id="PF00535">
    <property type="entry name" value="Glycos_transf_2"/>
    <property type="match status" value="1"/>
</dbReference>
<evidence type="ECO:0000313" key="2">
    <source>
        <dbReference type="EMBL" id="GAX62979.1"/>
    </source>
</evidence>
<dbReference type="Gene3D" id="3.90.550.10">
    <property type="entry name" value="Spore Coat Polysaccharide Biosynthesis Protein SpsA, Chain A"/>
    <property type="match status" value="1"/>
</dbReference>
<name>A0A286U4B2_9BACT</name>
<dbReference type="OrthoDB" id="153025at2"/>
<dbReference type="EMBL" id="BAOS01000045">
    <property type="protein sequence ID" value="GAX62979.1"/>
    <property type="molecule type" value="Genomic_DNA"/>
</dbReference>
<organism evidence="2 3">
    <name type="scientific">Candidatus Scalindua japonica</name>
    <dbReference type="NCBI Taxonomy" id="1284222"/>
    <lineage>
        <taxon>Bacteria</taxon>
        <taxon>Pseudomonadati</taxon>
        <taxon>Planctomycetota</taxon>
        <taxon>Candidatus Brocadiia</taxon>
        <taxon>Candidatus Brocadiales</taxon>
        <taxon>Candidatus Scalinduaceae</taxon>
        <taxon>Candidatus Scalindua</taxon>
    </lineage>
</organism>
<protein>
    <submittedName>
        <fullName evidence="2">Glycosyltransferases</fullName>
    </submittedName>
</protein>
<reference evidence="3" key="1">
    <citation type="journal article" date="2017" name="Environ. Microbiol. Rep.">
        <title>Genetic Diversity of Marine Anaerobic Ammonium-Oxidizing Bacteria as Revealed by Genomic and Proteomic Analyses of 'Candidatus Scalindua japonica'.</title>
        <authorList>
            <person name="Oshiki M."/>
            <person name="Mizuto K."/>
            <person name="Kimura Z."/>
            <person name="Kindaichi T."/>
            <person name="Satoh H."/>
            <person name="Okabe S."/>
        </authorList>
    </citation>
    <scope>NUCLEOTIDE SEQUENCE [LARGE SCALE GENOMIC DNA]</scope>
    <source>
        <strain evidence="3">husup-a2</strain>
    </source>
</reference>
<accession>A0A286U4B2</accession>
<dbReference type="GO" id="GO:0016740">
    <property type="term" value="F:transferase activity"/>
    <property type="evidence" value="ECO:0007669"/>
    <property type="project" value="UniProtKB-KW"/>
</dbReference>
<dbReference type="InterPro" id="IPR029044">
    <property type="entry name" value="Nucleotide-diphossugar_trans"/>
</dbReference>
<evidence type="ECO:0000313" key="3">
    <source>
        <dbReference type="Proteomes" id="UP000218542"/>
    </source>
</evidence>
<dbReference type="RefSeq" id="WP_096896370.1">
    <property type="nucleotide sequence ID" value="NZ_BAOS01000045.1"/>
</dbReference>
<keyword evidence="2" id="KW-0808">Transferase</keyword>
<dbReference type="PANTHER" id="PTHR43685:SF2">
    <property type="entry name" value="GLYCOSYLTRANSFERASE 2-LIKE DOMAIN-CONTAINING PROTEIN"/>
    <property type="match status" value="1"/>
</dbReference>
<dbReference type="Proteomes" id="UP000218542">
    <property type="component" value="Unassembled WGS sequence"/>
</dbReference>
<proteinExistence type="predicted"/>
<keyword evidence="3" id="KW-1185">Reference proteome</keyword>
<evidence type="ECO:0000259" key="1">
    <source>
        <dbReference type="Pfam" id="PF00535"/>
    </source>
</evidence>
<sequence length="310" mass="36324">MNISIIVCTYNRVDSLNRTLQSIKAMTVSDDIEWELLIVDNNSTDNTRKVVDEFISTSGLNCRYILEENQGHSHARNRGINESCGEIIAYTDDDVIVDKYWLQNIDNVFKENSISCVGGKILPIWEISCPEWLDNNHDFYGNLALLDYGDSPFYLDKPKIWGANFVVKKIMFEKYGTFNTSLGRIFGKLCSFDETDFLQRLIENGEKILYTPNLIVHHCIPAKRMRKSYFRKWRFDNSEMSALLKGPCHDRNIIGVPLYMIRQTFIIFFQWIFTLPLSWSRHFRKELELFDKVGFISGCLKVKWSRKYKL</sequence>
<dbReference type="InterPro" id="IPR050834">
    <property type="entry name" value="Glycosyltransf_2"/>
</dbReference>